<accession>A0ACA9NRK2</accession>
<keyword evidence="2" id="KW-1185">Reference proteome</keyword>
<name>A0ACA9NRK2_9GLOM</name>
<organism evidence="1 2">
    <name type="scientific">Acaulospora colombiana</name>
    <dbReference type="NCBI Taxonomy" id="27376"/>
    <lineage>
        <taxon>Eukaryota</taxon>
        <taxon>Fungi</taxon>
        <taxon>Fungi incertae sedis</taxon>
        <taxon>Mucoromycota</taxon>
        <taxon>Glomeromycotina</taxon>
        <taxon>Glomeromycetes</taxon>
        <taxon>Diversisporales</taxon>
        <taxon>Acaulosporaceae</taxon>
        <taxon>Acaulospora</taxon>
    </lineage>
</organism>
<evidence type="ECO:0000313" key="1">
    <source>
        <dbReference type="EMBL" id="CAG8671513.1"/>
    </source>
</evidence>
<evidence type="ECO:0000313" key="2">
    <source>
        <dbReference type="Proteomes" id="UP000789525"/>
    </source>
</evidence>
<comment type="caution">
    <text evidence="1">The sequence shown here is derived from an EMBL/GenBank/DDBJ whole genome shotgun (WGS) entry which is preliminary data.</text>
</comment>
<proteinExistence type="predicted"/>
<reference evidence="1" key="1">
    <citation type="submission" date="2021-06" db="EMBL/GenBank/DDBJ databases">
        <authorList>
            <person name="Kallberg Y."/>
            <person name="Tangrot J."/>
            <person name="Rosling A."/>
        </authorList>
    </citation>
    <scope>NUCLEOTIDE SEQUENCE</scope>
    <source>
        <strain evidence="1">CL356</strain>
    </source>
</reference>
<dbReference type="EMBL" id="CAJVPT010024671">
    <property type="protein sequence ID" value="CAG8671513.1"/>
    <property type="molecule type" value="Genomic_DNA"/>
</dbReference>
<dbReference type="Proteomes" id="UP000789525">
    <property type="component" value="Unassembled WGS sequence"/>
</dbReference>
<gene>
    <name evidence="1" type="ORF">ACOLOM_LOCUS8969</name>
</gene>
<sequence length="126" mass="13863">MLPISDLALFKVSIYDSFVNKGYVKSQRPIWKNPWVIGGAAAVTGGVAATGAVGAAGGAIGGGLGKFFADRKLSYLEEESFEKFIKIELVDYDDSNKQEKDTISKVIFHIYRPVLRDEEIVETFLQ</sequence>
<protein>
    <submittedName>
        <fullName evidence="1">13245_t:CDS:1</fullName>
    </submittedName>
</protein>
<feature type="non-terminal residue" evidence="1">
    <location>
        <position position="126"/>
    </location>
</feature>